<accession>A0AAD7TMC4</accession>
<keyword evidence="1" id="KW-0732">Signal</keyword>
<proteinExistence type="predicted"/>
<organism evidence="2 3">
    <name type="scientific">Trametes cubensis</name>
    <dbReference type="NCBI Taxonomy" id="1111947"/>
    <lineage>
        <taxon>Eukaryota</taxon>
        <taxon>Fungi</taxon>
        <taxon>Dikarya</taxon>
        <taxon>Basidiomycota</taxon>
        <taxon>Agaricomycotina</taxon>
        <taxon>Agaricomycetes</taxon>
        <taxon>Polyporales</taxon>
        <taxon>Polyporaceae</taxon>
        <taxon>Trametes</taxon>
    </lineage>
</organism>
<feature type="chain" id="PRO_5042271421" evidence="1">
    <location>
        <begin position="33"/>
        <end position="265"/>
    </location>
</feature>
<protein>
    <submittedName>
        <fullName evidence="2">Uncharacterized protein</fullName>
    </submittedName>
</protein>
<evidence type="ECO:0000313" key="3">
    <source>
        <dbReference type="Proteomes" id="UP001215151"/>
    </source>
</evidence>
<gene>
    <name evidence="2" type="ORF">ONZ51_g10288</name>
</gene>
<name>A0AAD7TMC4_9APHY</name>
<evidence type="ECO:0000313" key="2">
    <source>
        <dbReference type="EMBL" id="KAJ8463379.1"/>
    </source>
</evidence>
<keyword evidence="3" id="KW-1185">Reference proteome</keyword>
<reference evidence="2" key="1">
    <citation type="submission" date="2022-11" db="EMBL/GenBank/DDBJ databases">
        <title>Genome Sequence of Cubamyces cubensis.</title>
        <authorList>
            <person name="Buettner E."/>
        </authorList>
    </citation>
    <scope>NUCLEOTIDE SEQUENCE</scope>
    <source>
        <strain evidence="2">MPL-01</strain>
    </source>
</reference>
<evidence type="ECO:0000256" key="1">
    <source>
        <dbReference type="SAM" id="SignalP"/>
    </source>
</evidence>
<dbReference type="Proteomes" id="UP001215151">
    <property type="component" value="Unassembled WGS sequence"/>
</dbReference>
<comment type="caution">
    <text evidence="2">The sequence shown here is derived from an EMBL/GenBank/DDBJ whole genome shotgun (WGS) entry which is preliminary data.</text>
</comment>
<sequence length="265" mass="27991">MPALSRAVLLGLKAAALVSLVGPPLAPSPALASPIPFPAPLMPHIADYAAQPPARTNATAVPQAENIMLAKRTNVVVVSHSTPERSPLASRDGDIDTSILNNINVLGNMYTAMSDHSSNLNQLATNPPTGGDADFNQRVLTEFTGFQDGLSSVQSILVELGADRGLANYDPNDELETLLKNIVNLVKDTLKTVDNLVYQVPLLGPLLGPIVYQVKCILDETLDAVENLTDALLNALQPLLVDVIGQAVTAACSYGLQLESLCLVI</sequence>
<dbReference type="EMBL" id="JAPEVG010000397">
    <property type="protein sequence ID" value="KAJ8463379.1"/>
    <property type="molecule type" value="Genomic_DNA"/>
</dbReference>
<dbReference type="AlphaFoldDB" id="A0AAD7TMC4"/>
<feature type="signal peptide" evidence="1">
    <location>
        <begin position="1"/>
        <end position="32"/>
    </location>
</feature>